<comment type="subcellular location">
    <subcellularLocation>
        <location evidence="1">Cytoplasm</location>
        <location evidence="1">Cytoskeleton</location>
        <location evidence="1">Spindle</location>
    </subcellularLocation>
</comment>
<proteinExistence type="evidence at transcript level"/>
<dbReference type="InterPro" id="IPR032733">
    <property type="entry name" value="HAUS3_N"/>
</dbReference>
<evidence type="ECO:0000256" key="9">
    <source>
        <dbReference type="ARBA" id="ARBA00023306"/>
    </source>
</evidence>
<dbReference type="Pfam" id="PF14932">
    <property type="entry name" value="HAUS-augmin3"/>
    <property type="match status" value="1"/>
</dbReference>
<keyword evidence="9" id="KW-0131">Cell cycle</keyword>
<evidence type="ECO:0000256" key="1">
    <source>
        <dbReference type="ARBA" id="ARBA00004186"/>
    </source>
</evidence>
<accession>A0A023EXF5</accession>
<feature type="non-terminal residue" evidence="11">
    <location>
        <position position="1"/>
    </location>
</feature>
<feature type="domain" description="HAUS augmin-like complex subunit 3 N-terminal" evidence="10">
    <location>
        <begin position="1"/>
        <end position="160"/>
    </location>
</feature>
<dbReference type="EMBL" id="GBBI01005101">
    <property type="protein sequence ID" value="JAC13611.1"/>
    <property type="molecule type" value="mRNA"/>
</dbReference>
<protein>
    <recommendedName>
        <fullName evidence="10">HAUS augmin-like complex subunit 3 N-terminal domain-containing protein</fullName>
    </recommendedName>
</protein>
<keyword evidence="6" id="KW-0498">Mitosis</keyword>
<keyword evidence="4" id="KW-0132">Cell division</keyword>
<evidence type="ECO:0000256" key="2">
    <source>
        <dbReference type="ARBA" id="ARBA00009645"/>
    </source>
</evidence>
<dbReference type="GO" id="GO:0005819">
    <property type="term" value="C:spindle"/>
    <property type="evidence" value="ECO:0007669"/>
    <property type="project" value="UniProtKB-SubCell"/>
</dbReference>
<keyword evidence="7" id="KW-0175">Coiled coil</keyword>
<sequence>PFFDWFCNSITEENFVTNDELRCYNHLMESGKLLSEEELDLKISNYLSLVPDVKVKETSIKGLKEVIQTKKKMFCDLKKLKNCLYNELNKEEIETCNPDVDKIFQQEINKMEQVLQQYMKQFHVLVDKVNVLYENIATLGTVVKNPIYICQQDLKQYSITNANLGLNIGILKKKIFEEKNSPTMEADLKLSISHDDFMNKLCNWLCLEEFNAGLYKTEEFIINEVIRYLLDCEKNIEKSNFIFTWNDKKYLNNNVQPCSEEEMMNTCELYVKDIIRGVQLNICRERLEKRKNRLSILETFLNIVKTRKLCNETLHFLLMNEWKIIRTSVSLLQDIHECWEFNISESQKRMAWMKRHAIKQQMPRSITDKAITEIESAVCNTLTLDSNASLLDVNDSCIENLNKSIIQHKATITSDFENFCIGIKRILSEVKKIDEFLFDKPTRVVHYNNEIIANIREINRIVKSISLSDHIQEYEEHQAWLEKSTNLLHMMWYEWNKSPFAVIQTILKLEEKVTIRNRRRSMLVAQELSSVEFEEYSKL</sequence>
<dbReference type="AlphaFoldDB" id="A0A023EXF5"/>
<organism evidence="11">
    <name type="scientific">Triatoma infestans</name>
    <name type="common">Assassin bug</name>
    <dbReference type="NCBI Taxonomy" id="30076"/>
    <lineage>
        <taxon>Eukaryota</taxon>
        <taxon>Metazoa</taxon>
        <taxon>Ecdysozoa</taxon>
        <taxon>Arthropoda</taxon>
        <taxon>Hexapoda</taxon>
        <taxon>Insecta</taxon>
        <taxon>Pterygota</taxon>
        <taxon>Neoptera</taxon>
        <taxon>Paraneoptera</taxon>
        <taxon>Hemiptera</taxon>
        <taxon>Heteroptera</taxon>
        <taxon>Panheteroptera</taxon>
        <taxon>Cimicomorpha</taxon>
        <taxon>Reduviidae</taxon>
        <taxon>Triatominae</taxon>
        <taxon>Triatoma</taxon>
    </lineage>
</organism>
<evidence type="ECO:0000256" key="8">
    <source>
        <dbReference type="ARBA" id="ARBA00023212"/>
    </source>
</evidence>
<comment type="similarity">
    <text evidence="2">Belongs to the HAUS3 family.</text>
</comment>
<name>A0A023EXF5_TRIIF</name>
<keyword evidence="5" id="KW-0493">Microtubule</keyword>
<evidence type="ECO:0000259" key="10">
    <source>
        <dbReference type="Pfam" id="PF14932"/>
    </source>
</evidence>
<evidence type="ECO:0000313" key="11">
    <source>
        <dbReference type="EMBL" id="JAC13611.1"/>
    </source>
</evidence>
<keyword evidence="8" id="KW-0206">Cytoskeleton</keyword>
<evidence type="ECO:0000256" key="3">
    <source>
        <dbReference type="ARBA" id="ARBA00022490"/>
    </source>
</evidence>
<keyword evidence="3" id="KW-0963">Cytoplasm</keyword>
<evidence type="ECO:0000256" key="6">
    <source>
        <dbReference type="ARBA" id="ARBA00022776"/>
    </source>
</evidence>
<reference evidence="11" key="1">
    <citation type="journal article" date="2014" name="PLoS Negl. Trop. Dis.">
        <title>An updated insight into the Sialotranscriptome of Triatoma infestans: developmental stage and geographic variations.</title>
        <authorList>
            <person name="Schwarz A."/>
            <person name="Medrano-Mercado N."/>
            <person name="Schaub G.A."/>
            <person name="Struchiner C.J."/>
            <person name="Bargues M.D."/>
            <person name="Levy M.Z."/>
            <person name="Ribeiro J.M."/>
        </authorList>
    </citation>
    <scope>NUCLEOTIDE SEQUENCE</scope>
    <source>
        <strain evidence="11">Chile</strain>
        <tissue evidence="11">Salivary glands</tissue>
    </source>
</reference>
<evidence type="ECO:0000256" key="5">
    <source>
        <dbReference type="ARBA" id="ARBA00022701"/>
    </source>
</evidence>
<dbReference type="GO" id="GO:0051301">
    <property type="term" value="P:cell division"/>
    <property type="evidence" value="ECO:0007669"/>
    <property type="project" value="UniProtKB-KW"/>
</dbReference>
<evidence type="ECO:0000256" key="7">
    <source>
        <dbReference type="ARBA" id="ARBA00023054"/>
    </source>
</evidence>
<dbReference type="GO" id="GO:0005874">
    <property type="term" value="C:microtubule"/>
    <property type="evidence" value="ECO:0007669"/>
    <property type="project" value="UniProtKB-KW"/>
</dbReference>
<evidence type="ECO:0000256" key="4">
    <source>
        <dbReference type="ARBA" id="ARBA00022618"/>
    </source>
</evidence>